<dbReference type="GO" id="GO:0005634">
    <property type="term" value="C:nucleus"/>
    <property type="evidence" value="ECO:0007669"/>
    <property type="project" value="TreeGrafter"/>
</dbReference>
<dbReference type="Proteomes" id="UP000030762">
    <property type="component" value="Unassembled WGS sequence"/>
</dbReference>
<dbReference type="CDD" id="cd06257">
    <property type="entry name" value="DnaJ"/>
    <property type="match status" value="1"/>
</dbReference>
<evidence type="ECO:0000259" key="2">
    <source>
        <dbReference type="PROSITE" id="PS50076"/>
    </source>
</evidence>
<dbReference type="OrthoDB" id="10250354at2759"/>
<dbReference type="EMBL" id="JH767140">
    <property type="protein sequence ID" value="EQC38900.1"/>
    <property type="molecule type" value="Genomic_DNA"/>
</dbReference>
<dbReference type="PROSITE" id="PS00636">
    <property type="entry name" value="DNAJ_1"/>
    <property type="match status" value="1"/>
</dbReference>
<evidence type="ECO:0000313" key="4">
    <source>
        <dbReference type="Proteomes" id="UP000030762"/>
    </source>
</evidence>
<dbReference type="eggNOG" id="KOG0714">
    <property type="taxonomic scope" value="Eukaryota"/>
</dbReference>
<gene>
    <name evidence="3" type="ORF">SDRG_03858</name>
</gene>
<dbReference type="GO" id="GO:0051082">
    <property type="term" value="F:unfolded protein binding"/>
    <property type="evidence" value="ECO:0007669"/>
    <property type="project" value="TreeGrafter"/>
</dbReference>
<dbReference type="PROSITE" id="PS50076">
    <property type="entry name" value="DNAJ_2"/>
    <property type="match status" value="1"/>
</dbReference>
<dbReference type="Pfam" id="PF00226">
    <property type="entry name" value="DnaJ"/>
    <property type="match status" value="1"/>
</dbReference>
<protein>
    <recommendedName>
        <fullName evidence="2">J domain-containing protein</fullName>
    </recommendedName>
</protein>
<dbReference type="InterPro" id="IPR001623">
    <property type="entry name" value="DnaJ_domain"/>
</dbReference>
<dbReference type="PANTHER" id="PTHR43948">
    <property type="entry name" value="DNAJ HOMOLOG SUBFAMILY B"/>
    <property type="match status" value="1"/>
</dbReference>
<feature type="region of interest" description="Disordered" evidence="1">
    <location>
        <begin position="295"/>
        <end position="331"/>
    </location>
</feature>
<dbReference type="STRING" id="1156394.T0QXX9"/>
<keyword evidence="4" id="KW-1185">Reference proteome</keyword>
<accession>T0QXX9</accession>
<dbReference type="Gene3D" id="1.10.287.110">
    <property type="entry name" value="DnaJ domain"/>
    <property type="match status" value="1"/>
</dbReference>
<organism evidence="3 4">
    <name type="scientific">Saprolegnia diclina (strain VS20)</name>
    <dbReference type="NCBI Taxonomy" id="1156394"/>
    <lineage>
        <taxon>Eukaryota</taxon>
        <taxon>Sar</taxon>
        <taxon>Stramenopiles</taxon>
        <taxon>Oomycota</taxon>
        <taxon>Saprolegniomycetes</taxon>
        <taxon>Saprolegniales</taxon>
        <taxon>Saprolegniaceae</taxon>
        <taxon>Saprolegnia</taxon>
    </lineage>
</organism>
<dbReference type="RefSeq" id="XP_008607724.1">
    <property type="nucleotide sequence ID" value="XM_008609502.1"/>
</dbReference>
<name>T0QXX9_SAPDV</name>
<evidence type="ECO:0000313" key="3">
    <source>
        <dbReference type="EMBL" id="EQC38900.1"/>
    </source>
</evidence>
<dbReference type="GO" id="GO:0044183">
    <property type="term" value="F:protein folding chaperone"/>
    <property type="evidence" value="ECO:0007669"/>
    <property type="project" value="TreeGrafter"/>
</dbReference>
<dbReference type="InterPro" id="IPR018253">
    <property type="entry name" value="DnaJ_domain_CS"/>
</dbReference>
<dbReference type="GO" id="GO:0051087">
    <property type="term" value="F:protein-folding chaperone binding"/>
    <property type="evidence" value="ECO:0007669"/>
    <property type="project" value="TreeGrafter"/>
</dbReference>
<dbReference type="PRINTS" id="PR00625">
    <property type="entry name" value="JDOMAIN"/>
</dbReference>
<dbReference type="OMA" id="PMTREML"/>
<dbReference type="InterPro" id="IPR036869">
    <property type="entry name" value="J_dom_sf"/>
</dbReference>
<feature type="compositionally biased region" description="Basic residues" evidence="1">
    <location>
        <begin position="308"/>
        <end position="321"/>
    </location>
</feature>
<reference evidence="3 4" key="1">
    <citation type="submission" date="2012-04" db="EMBL/GenBank/DDBJ databases">
        <title>The Genome Sequence of Saprolegnia declina VS20.</title>
        <authorList>
            <consortium name="The Broad Institute Genome Sequencing Platform"/>
            <person name="Russ C."/>
            <person name="Nusbaum C."/>
            <person name="Tyler B."/>
            <person name="van West P."/>
            <person name="Dieguez-Uribeondo J."/>
            <person name="de Bruijn I."/>
            <person name="Tripathy S."/>
            <person name="Jiang R."/>
            <person name="Young S.K."/>
            <person name="Zeng Q."/>
            <person name="Gargeya S."/>
            <person name="Fitzgerald M."/>
            <person name="Haas B."/>
            <person name="Abouelleil A."/>
            <person name="Alvarado L."/>
            <person name="Arachchi H.M."/>
            <person name="Berlin A."/>
            <person name="Chapman S.B."/>
            <person name="Goldberg J."/>
            <person name="Griggs A."/>
            <person name="Gujja S."/>
            <person name="Hansen M."/>
            <person name="Howarth C."/>
            <person name="Imamovic A."/>
            <person name="Larimer J."/>
            <person name="McCowen C."/>
            <person name="Montmayeur A."/>
            <person name="Murphy C."/>
            <person name="Neiman D."/>
            <person name="Pearson M."/>
            <person name="Priest M."/>
            <person name="Roberts A."/>
            <person name="Saif S."/>
            <person name="Shea T."/>
            <person name="Sisk P."/>
            <person name="Sykes S."/>
            <person name="Wortman J."/>
            <person name="Nusbaum C."/>
            <person name="Birren B."/>
        </authorList>
    </citation>
    <scope>NUCLEOTIDE SEQUENCE [LARGE SCALE GENOMIC DNA]</scope>
    <source>
        <strain evidence="3 4">VS20</strain>
    </source>
</reference>
<dbReference type="VEuPathDB" id="FungiDB:SDRG_03858"/>
<dbReference type="PANTHER" id="PTHR43948:SF10">
    <property type="entry name" value="MRJ, ISOFORM E"/>
    <property type="match status" value="1"/>
</dbReference>
<dbReference type="SUPFAM" id="SSF46565">
    <property type="entry name" value="Chaperone J-domain"/>
    <property type="match status" value="1"/>
</dbReference>
<dbReference type="GeneID" id="19944585"/>
<feature type="region of interest" description="Disordered" evidence="1">
    <location>
        <begin position="176"/>
        <end position="226"/>
    </location>
</feature>
<sequence>MAPNLTSDDYYENLGVARSATEAEIKAAYRKLAIKYHPDKNLLHRDDAERKFKVVGEAYNILSDPATRHTYDEHGKAGLQDVSPPMTREMLLALFEDFFRFGKPMDDDAPDVGKGILRATGGIVYAPVKGVIYGGRSVIGGVVMGTVAVVVGLSGMAASFGMGVLEMSQAGVNAAKSNKRRRLERRASSVASVGSSRHDVSMASELPPPPTPASSTEGPEDHVPTFLGGLKKATVGAVSIPMASLVTCGTMMVGGTALASGYIVGGFAGAITNITSGFKEVQLANRKKLILRRASMPTALPSQQPPSSKKRRRATMKGTRRHSVDTAAAVV</sequence>
<feature type="domain" description="J" evidence="2">
    <location>
        <begin position="9"/>
        <end position="75"/>
    </location>
</feature>
<dbReference type="AlphaFoldDB" id="T0QXX9"/>
<evidence type="ECO:0000256" key="1">
    <source>
        <dbReference type="SAM" id="MobiDB-lite"/>
    </source>
</evidence>
<dbReference type="InParanoid" id="T0QXX9"/>
<proteinExistence type="predicted"/>
<dbReference type="GO" id="GO:0005737">
    <property type="term" value="C:cytoplasm"/>
    <property type="evidence" value="ECO:0007669"/>
    <property type="project" value="TreeGrafter"/>
</dbReference>
<dbReference type="SMART" id="SM00271">
    <property type="entry name" value="DnaJ"/>
    <property type="match status" value="1"/>
</dbReference>